<proteinExistence type="predicted"/>
<evidence type="ECO:0000313" key="2">
    <source>
        <dbReference type="Proteomes" id="UP001386955"/>
    </source>
</evidence>
<sequence length="86" mass="9842">MQDSKGDCGHFGSECSSCNAREDDMEFYMEEGGMGIEWALVRFWNMVASGVKNQCHKVQAQQLRLEKTLVESLRRRWTSSATVCLF</sequence>
<evidence type="ECO:0000313" key="1">
    <source>
        <dbReference type="EMBL" id="KAK7400448.1"/>
    </source>
</evidence>
<gene>
    <name evidence="1" type="ORF">VNO78_11656</name>
</gene>
<comment type="caution">
    <text evidence="1">The sequence shown here is derived from an EMBL/GenBank/DDBJ whole genome shotgun (WGS) entry which is preliminary data.</text>
</comment>
<dbReference type="EMBL" id="JAYMYS010000003">
    <property type="protein sequence ID" value="KAK7400448.1"/>
    <property type="molecule type" value="Genomic_DNA"/>
</dbReference>
<accession>A0AAN9XNE8</accession>
<name>A0AAN9XNE8_PSOTE</name>
<organism evidence="1 2">
    <name type="scientific">Psophocarpus tetragonolobus</name>
    <name type="common">Winged bean</name>
    <name type="synonym">Dolichos tetragonolobus</name>
    <dbReference type="NCBI Taxonomy" id="3891"/>
    <lineage>
        <taxon>Eukaryota</taxon>
        <taxon>Viridiplantae</taxon>
        <taxon>Streptophyta</taxon>
        <taxon>Embryophyta</taxon>
        <taxon>Tracheophyta</taxon>
        <taxon>Spermatophyta</taxon>
        <taxon>Magnoliopsida</taxon>
        <taxon>eudicotyledons</taxon>
        <taxon>Gunneridae</taxon>
        <taxon>Pentapetalae</taxon>
        <taxon>rosids</taxon>
        <taxon>fabids</taxon>
        <taxon>Fabales</taxon>
        <taxon>Fabaceae</taxon>
        <taxon>Papilionoideae</taxon>
        <taxon>50 kb inversion clade</taxon>
        <taxon>NPAAA clade</taxon>
        <taxon>indigoferoid/millettioid clade</taxon>
        <taxon>Phaseoleae</taxon>
        <taxon>Psophocarpus</taxon>
    </lineage>
</organism>
<dbReference type="AlphaFoldDB" id="A0AAN9XNE8"/>
<reference evidence="1 2" key="1">
    <citation type="submission" date="2024-01" db="EMBL/GenBank/DDBJ databases">
        <title>The genomes of 5 underutilized Papilionoideae crops provide insights into root nodulation and disease resistanc.</title>
        <authorList>
            <person name="Jiang F."/>
        </authorList>
    </citation>
    <scope>NUCLEOTIDE SEQUENCE [LARGE SCALE GENOMIC DNA]</scope>
    <source>
        <strain evidence="1">DUOXIRENSHENG_FW03</strain>
        <tissue evidence="1">Leaves</tissue>
    </source>
</reference>
<dbReference type="Proteomes" id="UP001386955">
    <property type="component" value="Unassembled WGS sequence"/>
</dbReference>
<keyword evidence="2" id="KW-1185">Reference proteome</keyword>
<protein>
    <submittedName>
        <fullName evidence="1">Uncharacterized protein</fullName>
    </submittedName>
</protein>